<dbReference type="Proteomes" id="UP001165960">
    <property type="component" value="Unassembled WGS sequence"/>
</dbReference>
<accession>A0ACC2SC62</accession>
<name>A0ACC2SC62_9FUNG</name>
<sequence length="119" mass="12209">SCKLLDPAASPALKEALRSLLIDCVHGIIGRDGALSTVKKFFEKILADHSLPAYAPDAMNDEILFDPTQPASADKSSAPTLVPKTASAPETASAIAPEAVPAPVTEPASAPLVATPPLQ</sequence>
<protein>
    <submittedName>
        <fullName evidence="1">Uncharacterized protein</fullName>
    </submittedName>
</protein>
<keyword evidence="2" id="KW-1185">Reference proteome</keyword>
<proteinExistence type="predicted"/>
<feature type="non-terminal residue" evidence="1">
    <location>
        <position position="1"/>
    </location>
</feature>
<evidence type="ECO:0000313" key="1">
    <source>
        <dbReference type="EMBL" id="KAJ9059849.1"/>
    </source>
</evidence>
<evidence type="ECO:0000313" key="2">
    <source>
        <dbReference type="Proteomes" id="UP001165960"/>
    </source>
</evidence>
<gene>
    <name evidence="1" type="ORF">DSO57_1037238</name>
</gene>
<comment type="caution">
    <text evidence="1">The sequence shown here is derived from an EMBL/GenBank/DDBJ whole genome shotgun (WGS) entry which is preliminary data.</text>
</comment>
<organism evidence="1 2">
    <name type="scientific">Entomophthora muscae</name>
    <dbReference type="NCBI Taxonomy" id="34485"/>
    <lineage>
        <taxon>Eukaryota</taxon>
        <taxon>Fungi</taxon>
        <taxon>Fungi incertae sedis</taxon>
        <taxon>Zoopagomycota</taxon>
        <taxon>Entomophthoromycotina</taxon>
        <taxon>Entomophthoromycetes</taxon>
        <taxon>Entomophthorales</taxon>
        <taxon>Entomophthoraceae</taxon>
        <taxon>Entomophthora</taxon>
    </lineage>
</organism>
<reference evidence="1" key="1">
    <citation type="submission" date="2022-04" db="EMBL/GenBank/DDBJ databases">
        <title>Genome of the entomopathogenic fungus Entomophthora muscae.</title>
        <authorList>
            <person name="Elya C."/>
            <person name="Lovett B.R."/>
            <person name="Lee E."/>
            <person name="Macias A.M."/>
            <person name="Hajek A.E."/>
            <person name="De Bivort B.L."/>
            <person name="Kasson M.T."/>
            <person name="De Fine Licht H.H."/>
            <person name="Stajich J.E."/>
        </authorList>
    </citation>
    <scope>NUCLEOTIDE SEQUENCE</scope>
    <source>
        <strain evidence="1">Berkeley</strain>
    </source>
</reference>
<dbReference type="EMBL" id="QTSX02005361">
    <property type="protein sequence ID" value="KAJ9059849.1"/>
    <property type="molecule type" value="Genomic_DNA"/>
</dbReference>